<protein>
    <recommendedName>
        <fullName evidence="2">Guanylate cyclase domain-containing protein</fullName>
    </recommendedName>
</protein>
<dbReference type="CDD" id="cd07302">
    <property type="entry name" value="CHD"/>
    <property type="match status" value="1"/>
</dbReference>
<reference evidence="3 4" key="1">
    <citation type="journal article" date="2020" name="G3 (Bethesda)">
        <title>Improved Reference Genome for Cyclotella cryptica CCMP332, a Model for Cell Wall Morphogenesis, Salinity Adaptation, and Lipid Production in Diatoms (Bacillariophyta).</title>
        <authorList>
            <person name="Roberts W.R."/>
            <person name="Downey K.M."/>
            <person name="Ruck E.C."/>
            <person name="Traller J.C."/>
            <person name="Alverson A.J."/>
        </authorList>
    </citation>
    <scope>NUCLEOTIDE SEQUENCE [LARGE SCALE GENOMIC DNA]</scope>
    <source>
        <strain evidence="3 4">CCMP332</strain>
    </source>
</reference>
<feature type="region of interest" description="Disordered" evidence="1">
    <location>
        <begin position="316"/>
        <end position="404"/>
    </location>
</feature>
<evidence type="ECO:0000259" key="2">
    <source>
        <dbReference type="PROSITE" id="PS50125"/>
    </source>
</evidence>
<evidence type="ECO:0000256" key="1">
    <source>
        <dbReference type="SAM" id="MobiDB-lite"/>
    </source>
</evidence>
<dbReference type="AlphaFoldDB" id="A0ABD3RBS9"/>
<accession>A0ABD3RBS9</accession>
<sequence>MESWHVMDEDSVGDDNTNLSWHELDHEMEYCRRASLETFRRERSADNLELLATASIYENDLAPTQIIPRFEQTKLPSETYPLPSTVHDTEQTTWDDLGDELARAMHESLHLSLEQLPYRLHTDKEPIIVTEEHITAPSEEGPWHCSACTFLNENPLHLVCGMCGTAKAVSSPPLPPALNSSFTSQSSLSSQRKRRVTVPECRRPESNSFTSSHSSQKPNDVKSSLRSSAKSYGHEVPRDEHEWGFTSNDYALDGSIRSHASAKREEELKSFLRSLKNHHEGEKADVVTSSRRSSQSEIEEEFGDSLCSLHDSKQLMNRHRHNTTGSRRASSSLRRSRGYVADDSSRGSSKSSGRSSRSSFRKSIASQLDGLKDDNSLGSGEQFVGRDDKSYNSESSDDDDRTTRTMATIKSLRVPEKEATIIYTDVQGSTSLWEAHPASMKKATDIHDSIIRRCYADHGGYEISTEGDSFNLAFQHPADAIGFALKAQLQLYKAKWPDEILSHPDGCFNEKKAFRGFRVRMGMHHGPVQSNVHETTGRTIYHGEAVDIAKSIEKMSHGGQILTTVETWRAVSGMAEQFLGKPQVMDCGEHLLFDPKKQHNKKPSSKIRYASKRIVQLVPNQLAYDFFAARGPREVKDGETLPRVCGRVFPPLLSHGQLSTSFLNAPFVNNRVAMVFVYTDKMELIFDNERKRNQKYLAKYIRSHLMRLSPPGYECQEDKGSWMLAFDRIENGIQFGLELNETVSKSKKLLGDIDKKRLFRIGIHWGPFISMGPHTITGHADYFGPIVNRAARVAAQCEPGQVCVGVPMESDEEPPDPGPTVEVEIVGVKQLKGISTEMAIFSCRKKQDVAQVDVAEADVAQVEKEDP</sequence>
<dbReference type="PROSITE" id="PS50125">
    <property type="entry name" value="GUANYLATE_CYCLASE_2"/>
    <property type="match status" value="2"/>
</dbReference>
<feature type="domain" description="Guanylate cyclase" evidence="2">
    <location>
        <begin position="759"/>
        <end position="794"/>
    </location>
</feature>
<keyword evidence="4" id="KW-1185">Reference proteome</keyword>
<evidence type="ECO:0000313" key="4">
    <source>
        <dbReference type="Proteomes" id="UP001516023"/>
    </source>
</evidence>
<feature type="domain" description="Guanylate cyclase" evidence="2">
    <location>
        <begin position="420"/>
        <end position="553"/>
    </location>
</feature>
<dbReference type="Proteomes" id="UP001516023">
    <property type="component" value="Unassembled WGS sequence"/>
</dbReference>
<proteinExistence type="predicted"/>
<feature type="compositionally biased region" description="Low complexity" evidence="1">
    <location>
        <begin position="346"/>
        <end position="363"/>
    </location>
</feature>
<dbReference type="InterPro" id="IPR050697">
    <property type="entry name" value="Adenylyl/Guanylyl_Cyclase_3/4"/>
</dbReference>
<dbReference type="InterPro" id="IPR001054">
    <property type="entry name" value="A/G_cyclase"/>
</dbReference>
<feature type="compositionally biased region" description="Polar residues" evidence="1">
    <location>
        <begin position="206"/>
        <end position="230"/>
    </location>
</feature>
<feature type="compositionally biased region" description="Low complexity" evidence="1">
    <location>
        <begin position="177"/>
        <end position="190"/>
    </location>
</feature>
<dbReference type="PANTHER" id="PTHR43081:SF1">
    <property type="entry name" value="ADENYLATE CYCLASE, TERMINAL-DIFFERENTIATION SPECIFIC"/>
    <property type="match status" value="1"/>
</dbReference>
<dbReference type="EMBL" id="JABMIG020000002">
    <property type="protein sequence ID" value="KAL3805575.1"/>
    <property type="molecule type" value="Genomic_DNA"/>
</dbReference>
<organism evidence="3 4">
    <name type="scientific">Cyclotella cryptica</name>
    <dbReference type="NCBI Taxonomy" id="29204"/>
    <lineage>
        <taxon>Eukaryota</taxon>
        <taxon>Sar</taxon>
        <taxon>Stramenopiles</taxon>
        <taxon>Ochrophyta</taxon>
        <taxon>Bacillariophyta</taxon>
        <taxon>Coscinodiscophyceae</taxon>
        <taxon>Thalassiosirophycidae</taxon>
        <taxon>Stephanodiscales</taxon>
        <taxon>Stephanodiscaceae</taxon>
        <taxon>Cyclotella</taxon>
    </lineage>
</organism>
<gene>
    <name evidence="3" type="ORF">HJC23_005819</name>
</gene>
<dbReference type="SMART" id="SM00044">
    <property type="entry name" value="CYCc"/>
    <property type="match status" value="1"/>
</dbReference>
<dbReference type="Pfam" id="PF00211">
    <property type="entry name" value="Guanylate_cyc"/>
    <property type="match status" value="2"/>
</dbReference>
<dbReference type="InterPro" id="IPR029787">
    <property type="entry name" value="Nucleotide_cyclase"/>
</dbReference>
<feature type="region of interest" description="Disordered" evidence="1">
    <location>
        <begin position="280"/>
        <end position="299"/>
    </location>
</feature>
<dbReference type="Gene3D" id="3.30.70.1230">
    <property type="entry name" value="Nucleotide cyclase"/>
    <property type="match status" value="2"/>
</dbReference>
<name>A0ABD3RBS9_9STRA</name>
<evidence type="ECO:0000313" key="3">
    <source>
        <dbReference type="EMBL" id="KAL3805575.1"/>
    </source>
</evidence>
<comment type="caution">
    <text evidence="3">The sequence shown here is derived from an EMBL/GenBank/DDBJ whole genome shotgun (WGS) entry which is preliminary data.</text>
</comment>
<dbReference type="SUPFAM" id="SSF55073">
    <property type="entry name" value="Nucleotide cyclase"/>
    <property type="match status" value="2"/>
</dbReference>
<feature type="region of interest" description="Disordered" evidence="1">
    <location>
        <begin position="177"/>
        <end position="240"/>
    </location>
</feature>
<dbReference type="PANTHER" id="PTHR43081">
    <property type="entry name" value="ADENYLATE CYCLASE, TERMINAL-DIFFERENTIATION SPECIFIC-RELATED"/>
    <property type="match status" value="1"/>
</dbReference>